<evidence type="ECO:0000313" key="2">
    <source>
        <dbReference type="Proteomes" id="UP000435649"/>
    </source>
</evidence>
<dbReference type="RefSeq" id="WP_106052671.1">
    <property type="nucleotide sequence ID" value="NZ_VUNS01000026.1"/>
</dbReference>
<dbReference type="GO" id="GO:0004252">
    <property type="term" value="F:serine-type endopeptidase activity"/>
    <property type="evidence" value="ECO:0007669"/>
    <property type="project" value="InterPro"/>
</dbReference>
<dbReference type="EMBL" id="VUNS01000026">
    <property type="protein sequence ID" value="MST98957.1"/>
    <property type="molecule type" value="Genomic_DNA"/>
</dbReference>
<dbReference type="CDD" id="cd06530">
    <property type="entry name" value="S26_SPase_I"/>
    <property type="match status" value="1"/>
</dbReference>
<keyword evidence="2" id="KW-1185">Reference proteome</keyword>
<evidence type="ECO:0008006" key="3">
    <source>
        <dbReference type="Google" id="ProtNLM"/>
    </source>
</evidence>
<name>A0A844G590_9BACT</name>
<gene>
    <name evidence="1" type="ORF">FYJ85_18130</name>
</gene>
<dbReference type="AlphaFoldDB" id="A0A844G590"/>
<dbReference type="Proteomes" id="UP000435649">
    <property type="component" value="Unassembled WGS sequence"/>
</dbReference>
<dbReference type="SUPFAM" id="SSF51306">
    <property type="entry name" value="LexA/Signal peptidase"/>
    <property type="match status" value="1"/>
</dbReference>
<sequence length="201" mass="22652">MKTGINGGFYYRGGSMLRVFRAGDRLLPVPKPFRSLKRGDVICFLPPGSRTRVVHRIVGCGENSFRTQGDNNARPDRLPVTPEQMPMLVAARVRRGRRSRVHGGAVGRIVFRINRFRRFCRGVVSALGGRLRPLLRPFRPGLRLVSRAGRGLLYAGDTVAAVRRADGEGWRLRRGWRFFYSADELNRLYPVPGDGAEHGRQ</sequence>
<dbReference type="InterPro" id="IPR036286">
    <property type="entry name" value="LexA/Signal_pep-like_sf"/>
</dbReference>
<organism evidence="1 2">
    <name type="scientific">Victivallis lenta</name>
    <dbReference type="NCBI Taxonomy" id="2606640"/>
    <lineage>
        <taxon>Bacteria</taxon>
        <taxon>Pseudomonadati</taxon>
        <taxon>Lentisphaerota</taxon>
        <taxon>Lentisphaeria</taxon>
        <taxon>Victivallales</taxon>
        <taxon>Victivallaceae</taxon>
        <taxon>Victivallis</taxon>
    </lineage>
</organism>
<proteinExistence type="predicted"/>
<accession>A0A844G590</accession>
<protein>
    <recommendedName>
        <fullName evidence="3">Signal peptidase I</fullName>
    </recommendedName>
</protein>
<evidence type="ECO:0000313" key="1">
    <source>
        <dbReference type="EMBL" id="MST98957.1"/>
    </source>
</evidence>
<reference evidence="1 2" key="1">
    <citation type="submission" date="2019-08" db="EMBL/GenBank/DDBJ databases">
        <title>In-depth cultivation of the pig gut microbiome towards novel bacterial diversity and tailored functional studies.</title>
        <authorList>
            <person name="Wylensek D."/>
            <person name="Hitch T.C.A."/>
            <person name="Clavel T."/>
        </authorList>
    </citation>
    <scope>NUCLEOTIDE SEQUENCE [LARGE SCALE GENOMIC DNA]</scope>
    <source>
        <strain evidence="1 2">BBE-744-WT-12</strain>
    </source>
</reference>
<dbReference type="GO" id="GO:0006465">
    <property type="term" value="P:signal peptide processing"/>
    <property type="evidence" value="ECO:0007669"/>
    <property type="project" value="InterPro"/>
</dbReference>
<dbReference type="InterPro" id="IPR019533">
    <property type="entry name" value="Peptidase_S26"/>
</dbReference>
<comment type="caution">
    <text evidence="1">The sequence shown here is derived from an EMBL/GenBank/DDBJ whole genome shotgun (WGS) entry which is preliminary data.</text>
</comment>